<sequence length="453" mass="50113">MGAMTAWVLVCNPARFRIDDLRADGGELDSWTVRRYLKEMQKGDLFALWVSGPAGGVVALGELTGEPYWCDSEKADHQYWAEPPGARDAVPLKVQKWLDSPIPRAWFRDHDVFAGAGILSQPFAGNPHRLTDDQWEALAARADHIVSSARGNEMPAGDDWHLQPGEEIRRVELHDRYGGSRQGGISPSLQSKNVLLFTDASTGEQHGYEDVWISDDHFRYTGEGQIGDQVFTKGNKAIRDHLQDGRCLRLFIGSRGTVRYAGEWILDPSEPYSWGRARSSNGGPERTVIHFHLIRVGAAVTAPGVPVGSAYRVEDETTVPAPAIPSAPDPALVGRNLSKHRQLQNALAEQVQARGMKPLSPTPADPAFDIAWHDGDTLTVTEVKSLRPENESHQLRTGIGQLLDYVDQLSARAPQVRGVLWLERTPLEERWLGICERAGVVLAWPGADARVWE</sequence>
<name>A0A6N7KTQ1_9ACTN</name>
<gene>
    <name evidence="3" type="ORF">F7Q99_14205</name>
</gene>
<evidence type="ECO:0000313" key="4">
    <source>
        <dbReference type="Proteomes" id="UP000450000"/>
    </source>
</evidence>
<reference evidence="3 4" key="1">
    <citation type="submission" date="2019-09" db="EMBL/GenBank/DDBJ databases">
        <title>Genome Sequences of Streptomyces kaniharaensis ATCC 21070.</title>
        <authorList>
            <person name="Zhu W."/>
            <person name="De Crecy-Lagard V."/>
            <person name="Richards N.G."/>
        </authorList>
    </citation>
    <scope>NUCLEOTIDE SEQUENCE [LARGE SCALE GENOMIC DNA]</scope>
    <source>
        <strain evidence="3 4">SF-557</strain>
    </source>
</reference>
<dbReference type="Pfam" id="PF26348">
    <property type="entry name" value="SRA_ScoMcrA"/>
    <property type="match status" value="1"/>
</dbReference>
<dbReference type="SUPFAM" id="SSF88697">
    <property type="entry name" value="PUA domain-like"/>
    <property type="match status" value="1"/>
</dbReference>
<protein>
    <submittedName>
        <fullName evidence="3">EVE domain-containing protein</fullName>
    </submittedName>
</protein>
<feature type="domain" description="ScoMcrA-like SRA" evidence="2">
    <location>
        <begin position="167"/>
        <end position="299"/>
    </location>
</feature>
<feature type="domain" description="EVE" evidence="1">
    <location>
        <begin position="6"/>
        <end position="139"/>
    </location>
</feature>
<evidence type="ECO:0000259" key="2">
    <source>
        <dbReference type="Pfam" id="PF26348"/>
    </source>
</evidence>
<dbReference type="InterPro" id="IPR058712">
    <property type="entry name" value="SRA_ScoMcrA"/>
</dbReference>
<accession>A0A6N7KTQ1</accession>
<dbReference type="Gene3D" id="3.10.590.10">
    <property type="entry name" value="ph1033 like domains"/>
    <property type="match status" value="1"/>
</dbReference>
<evidence type="ECO:0000259" key="1">
    <source>
        <dbReference type="Pfam" id="PF01878"/>
    </source>
</evidence>
<proteinExistence type="predicted"/>
<organism evidence="3 4">
    <name type="scientific">Streptomyces kaniharaensis</name>
    <dbReference type="NCBI Taxonomy" id="212423"/>
    <lineage>
        <taxon>Bacteria</taxon>
        <taxon>Bacillati</taxon>
        <taxon>Actinomycetota</taxon>
        <taxon>Actinomycetes</taxon>
        <taxon>Kitasatosporales</taxon>
        <taxon>Streptomycetaceae</taxon>
        <taxon>Streptomyces</taxon>
    </lineage>
</organism>
<dbReference type="Pfam" id="PF01878">
    <property type="entry name" value="EVE"/>
    <property type="match status" value="1"/>
</dbReference>
<dbReference type="EMBL" id="WBOF01000001">
    <property type="protein sequence ID" value="MQS13394.1"/>
    <property type="molecule type" value="Genomic_DNA"/>
</dbReference>
<dbReference type="InterPro" id="IPR002740">
    <property type="entry name" value="EVE_domain"/>
</dbReference>
<keyword evidence="4" id="KW-1185">Reference proteome</keyword>
<dbReference type="Proteomes" id="UP000450000">
    <property type="component" value="Unassembled WGS sequence"/>
</dbReference>
<dbReference type="InterPro" id="IPR015947">
    <property type="entry name" value="PUA-like_sf"/>
</dbReference>
<dbReference type="AlphaFoldDB" id="A0A6N7KTQ1"/>
<evidence type="ECO:0000313" key="3">
    <source>
        <dbReference type="EMBL" id="MQS13394.1"/>
    </source>
</evidence>
<comment type="caution">
    <text evidence="3">The sequence shown here is derived from an EMBL/GenBank/DDBJ whole genome shotgun (WGS) entry which is preliminary data.</text>
</comment>